<dbReference type="InterPro" id="IPR008979">
    <property type="entry name" value="Galactose-bd-like_sf"/>
</dbReference>
<dbReference type="Gene3D" id="3.10.50.10">
    <property type="match status" value="1"/>
</dbReference>
<evidence type="ECO:0000256" key="4">
    <source>
        <dbReference type="SAM" id="SignalP"/>
    </source>
</evidence>
<dbReference type="Gene3D" id="3.20.20.80">
    <property type="entry name" value="Glycosidases"/>
    <property type="match status" value="1"/>
</dbReference>
<dbReference type="PROSITE" id="PS51175">
    <property type="entry name" value="CBM6"/>
    <property type="match status" value="1"/>
</dbReference>
<dbReference type="InterPro" id="IPR017853">
    <property type="entry name" value="GH"/>
</dbReference>
<feature type="domain" description="CBM6" evidence="5">
    <location>
        <begin position="356"/>
        <end position="476"/>
    </location>
</feature>
<dbReference type="Pfam" id="PF00704">
    <property type="entry name" value="Glyco_hydro_18"/>
    <property type="match status" value="1"/>
</dbReference>
<dbReference type="EMBL" id="BMHE01000064">
    <property type="protein sequence ID" value="GGA11806.1"/>
    <property type="molecule type" value="Genomic_DNA"/>
</dbReference>
<dbReference type="SUPFAM" id="SSF49785">
    <property type="entry name" value="Galactose-binding domain-like"/>
    <property type="match status" value="1"/>
</dbReference>
<evidence type="ECO:0000259" key="6">
    <source>
        <dbReference type="PROSITE" id="PS51910"/>
    </source>
</evidence>
<evidence type="ECO:0008006" key="9">
    <source>
        <dbReference type="Google" id="ProtNLM"/>
    </source>
</evidence>
<dbReference type="InterPro" id="IPR001223">
    <property type="entry name" value="Glyco_hydro18_cat"/>
</dbReference>
<dbReference type="InterPro" id="IPR006584">
    <property type="entry name" value="Cellulose-bd_IV"/>
</dbReference>
<dbReference type="InterPro" id="IPR041704">
    <property type="entry name" value="CFLE_GH18"/>
</dbReference>
<keyword evidence="1 4" id="KW-0732">Signal</keyword>
<dbReference type="PROSITE" id="PS51910">
    <property type="entry name" value="GH18_2"/>
    <property type="match status" value="1"/>
</dbReference>
<dbReference type="PANTHER" id="PTHR46066">
    <property type="entry name" value="CHITINASE DOMAIN-CONTAINING PROTEIN 1 FAMILY MEMBER"/>
    <property type="match status" value="1"/>
</dbReference>
<evidence type="ECO:0000256" key="1">
    <source>
        <dbReference type="ARBA" id="ARBA00022729"/>
    </source>
</evidence>
<sequence length="479" mass="51338">MNVRKSIKLLISGAMFSAVLVSGVSSVSASSPVILGYYTPDQASDNSLTTNYSYLTHVSTDSFNFNSEGNIVGAVPTAAIAFTKSKNITTYACISNYGPNDFDADLAHTILTNPTIKNKAMANLIALVKNNGYKGVNFDFEAVPKADRAALTSFMRELATSMHALGLQALISVPAKTVEDPNDDWGGAFDYPALGQLVDYMQVMTYDEHGTWASPGPVAGKDWMEASLQYTVSAIPPAKVLMGLPAYGYDWNLTTNNASDGKQVPWREIPALISKTKAAVKWDTASSSPYFNYQASDGSKHVVWYENERSITEKSGYYAKYHLGGISVWAIGLDDTSFWKALATSTPVPDGAAIPGKIEAESFTAMQGVVNETTTDTGGGMNVGYIDAGDWMDYKVNVQTAGSYSVGLRVASPVAGGQFQIKNASGTVLASVTIPKTGGYQTWQTVNTTITLPAGSQTLRVNLVKGEPNLNWLNFVKTP</sequence>
<dbReference type="Pfam" id="PF03422">
    <property type="entry name" value="CBM_6"/>
    <property type="match status" value="1"/>
</dbReference>
<feature type="chain" id="PRO_5046730884" description="Carbohydrate-binding protein" evidence="4">
    <location>
        <begin position="30"/>
        <end position="479"/>
    </location>
</feature>
<proteinExistence type="predicted"/>
<keyword evidence="2" id="KW-0378">Hydrolase</keyword>
<accession>A0ABQ1FH29</accession>
<organism evidence="7 8">
    <name type="scientific">Paenibacillus marchantiophytorum</name>
    <dbReference type="NCBI Taxonomy" id="1619310"/>
    <lineage>
        <taxon>Bacteria</taxon>
        <taxon>Bacillati</taxon>
        <taxon>Bacillota</taxon>
        <taxon>Bacilli</taxon>
        <taxon>Bacillales</taxon>
        <taxon>Paenibacillaceae</taxon>
        <taxon>Paenibacillus</taxon>
    </lineage>
</organism>
<evidence type="ECO:0000256" key="3">
    <source>
        <dbReference type="ARBA" id="ARBA00023295"/>
    </source>
</evidence>
<keyword evidence="3" id="KW-0326">Glycosidase</keyword>
<feature type="domain" description="GH18" evidence="6">
    <location>
        <begin position="32"/>
        <end position="349"/>
    </location>
</feature>
<dbReference type="CDD" id="cd02874">
    <property type="entry name" value="GH18_CFLE_spore_hydrolase"/>
    <property type="match status" value="1"/>
</dbReference>
<feature type="signal peptide" evidence="4">
    <location>
        <begin position="1"/>
        <end position="29"/>
    </location>
</feature>
<dbReference type="SUPFAM" id="SSF51445">
    <property type="entry name" value="(Trans)glycosidases"/>
    <property type="match status" value="1"/>
</dbReference>
<evidence type="ECO:0000259" key="5">
    <source>
        <dbReference type="PROSITE" id="PS51175"/>
    </source>
</evidence>
<evidence type="ECO:0000256" key="2">
    <source>
        <dbReference type="ARBA" id="ARBA00022801"/>
    </source>
</evidence>
<dbReference type="CDD" id="cd04080">
    <property type="entry name" value="CBM6_cellulase-like"/>
    <property type="match status" value="1"/>
</dbReference>
<gene>
    <name evidence="7" type="ORF">GCM10008018_66070</name>
</gene>
<comment type="caution">
    <text evidence="7">The sequence shown here is derived from an EMBL/GenBank/DDBJ whole genome shotgun (WGS) entry which is preliminary data.</text>
</comment>
<dbReference type="Gene3D" id="2.60.120.260">
    <property type="entry name" value="Galactose-binding domain-like"/>
    <property type="match status" value="1"/>
</dbReference>
<protein>
    <recommendedName>
        <fullName evidence="9">Carbohydrate-binding protein</fullName>
    </recommendedName>
</protein>
<name>A0ABQ1FH29_9BACL</name>
<evidence type="ECO:0000313" key="8">
    <source>
        <dbReference type="Proteomes" id="UP000615455"/>
    </source>
</evidence>
<dbReference type="RefSeq" id="WP_189019926.1">
    <property type="nucleotide sequence ID" value="NZ_BMHE01000064.1"/>
</dbReference>
<reference evidence="8" key="1">
    <citation type="journal article" date="2019" name="Int. J. Syst. Evol. Microbiol.">
        <title>The Global Catalogue of Microorganisms (GCM) 10K type strain sequencing project: providing services to taxonomists for standard genome sequencing and annotation.</title>
        <authorList>
            <consortium name="The Broad Institute Genomics Platform"/>
            <consortium name="The Broad Institute Genome Sequencing Center for Infectious Disease"/>
            <person name="Wu L."/>
            <person name="Ma J."/>
        </authorList>
    </citation>
    <scope>NUCLEOTIDE SEQUENCE [LARGE SCALE GENOMIC DNA]</scope>
    <source>
        <strain evidence="8">CGMCC 1.15043</strain>
    </source>
</reference>
<dbReference type="SMART" id="SM00636">
    <property type="entry name" value="Glyco_18"/>
    <property type="match status" value="1"/>
</dbReference>
<dbReference type="InterPro" id="IPR029070">
    <property type="entry name" value="Chitinase_insertion_sf"/>
</dbReference>
<evidence type="ECO:0000313" key="7">
    <source>
        <dbReference type="EMBL" id="GGA11806.1"/>
    </source>
</evidence>
<dbReference type="InterPro" id="IPR005084">
    <property type="entry name" value="CBM6"/>
</dbReference>
<dbReference type="InterPro" id="IPR011583">
    <property type="entry name" value="Chitinase_II/V-like_cat"/>
</dbReference>
<dbReference type="SMART" id="SM00606">
    <property type="entry name" value="CBD_IV"/>
    <property type="match status" value="1"/>
</dbReference>
<dbReference type="PANTHER" id="PTHR46066:SF2">
    <property type="entry name" value="CHITINASE DOMAIN-CONTAINING PROTEIN 1"/>
    <property type="match status" value="1"/>
</dbReference>
<keyword evidence="8" id="KW-1185">Reference proteome</keyword>
<dbReference type="Proteomes" id="UP000615455">
    <property type="component" value="Unassembled WGS sequence"/>
</dbReference>